<keyword evidence="2" id="KW-1185">Reference proteome</keyword>
<accession>A0A9P8WA43</accession>
<comment type="caution">
    <text evidence="1">The sequence shown here is derived from an EMBL/GenBank/DDBJ whole genome shotgun (WGS) entry which is preliminary data.</text>
</comment>
<dbReference type="Proteomes" id="UP000777438">
    <property type="component" value="Unassembled WGS sequence"/>
</dbReference>
<gene>
    <name evidence="1" type="ORF">B0T10DRAFT_455612</name>
</gene>
<proteinExistence type="predicted"/>
<sequence>MPPLLHPKSRMTSSLFATTVAACFFVVTLPHLLPCPVPRARFADGEIMVDENGRRMRWKRKDTSPEVKDGIVQFNDTTPEEMEQAKLRVAKRECPLPKPGGVLGEWLGFHKSESEHGR</sequence>
<organism evidence="1 2">
    <name type="scientific">Thelonectria olida</name>
    <dbReference type="NCBI Taxonomy" id="1576542"/>
    <lineage>
        <taxon>Eukaryota</taxon>
        <taxon>Fungi</taxon>
        <taxon>Dikarya</taxon>
        <taxon>Ascomycota</taxon>
        <taxon>Pezizomycotina</taxon>
        <taxon>Sordariomycetes</taxon>
        <taxon>Hypocreomycetidae</taxon>
        <taxon>Hypocreales</taxon>
        <taxon>Nectriaceae</taxon>
        <taxon>Thelonectria</taxon>
    </lineage>
</organism>
<evidence type="ECO:0000313" key="2">
    <source>
        <dbReference type="Proteomes" id="UP000777438"/>
    </source>
</evidence>
<reference evidence="1 2" key="1">
    <citation type="journal article" date="2021" name="Nat. Commun.">
        <title>Genetic determinants of endophytism in the Arabidopsis root mycobiome.</title>
        <authorList>
            <person name="Mesny F."/>
            <person name="Miyauchi S."/>
            <person name="Thiergart T."/>
            <person name="Pickel B."/>
            <person name="Atanasova L."/>
            <person name="Karlsson M."/>
            <person name="Huettel B."/>
            <person name="Barry K.W."/>
            <person name="Haridas S."/>
            <person name="Chen C."/>
            <person name="Bauer D."/>
            <person name="Andreopoulos W."/>
            <person name="Pangilinan J."/>
            <person name="LaButti K."/>
            <person name="Riley R."/>
            <person name="Lipzen A."/>
            <person name="Clum A."/>
            <person name="Drula E."/>
            <person name="Henrissat B."/>
            <person name="Kohler A."/>
            <person name="Grigoriev I.V."/>
            <person name="Martin F.M."/>
            <person name="Hacquard S."/>
        </authorList>
    </citation>
    <scope>NUCLEOTIDE SEQUENCE [LARGE SCALE GENOMIC DNA]</scope>
    <source>
        <strain evidence="1 2">MPI-CAGE-CH-0241</strain>
    </source>
</reference>
<dbReference type="EMBL" id="JAGPYM010000004">
    <property type="protein sequence ID" value="KAH6895348.1"/>
    <property type="molecule type" value="Genomic_DNA"/>
</dbReference>
<protein>
    <submittedName>
        <fullName evidence="1">Uncharacterized protein</fullName>
    </submittedName>
</protein>
<name>A0A9P8WA43_9HYPO</name>
<evidence type="ECO:0000313" key="1">
    <source>
        <dbReference type="EMBL" id="KAH6895348.1"/>
    </source>
</evidence>
<dbReference type="GO" id="GO:0005759">
    <property type="term" value="C:mitochondrial matrix"/>
    <property type="evidence" value="ECO:0007669"/>
    <property type="project" value="TreeGrafter"/>
</dbReference>
<dbReference type="PANTHER" id="PTHR40020:SF1">
    <property type="entry name" value="CYTOCHROME C OXIDASE ASSEMBLY FACTOR 2"/>
    <property type="match status" value="1"/>
</dbReference>
<dbReference type="OrthoDB" id="5410040at2759"/>
<dbReference type="GO" id="GO:0033617">
    <property type="term" value="P:mitochondrial respiratory chain complex IV assembly"/>
    <property type="evidence" value="ECO:0007669"/>
    <property type="project" value="TreeGrafter"/>
</dbReference>
<dbReference type="PANTHER" id="PTHR40020">
    <property type="entry name" value="CYTOCHROME C OXIDASE ASSEMBLY FACTOR 2"/>
    <property type="match status" value="1"/>
</dbReference>
<dbReference type="AlphaFoldDB" id="A0A9P8WA43"/>